<evidence type="ECO:0000313" key="3">
    <source>
        <dbReference type="EMBL" id="NMM94994.1"/>
    </source>
</evidence>
<organism evidence="3 4">
    <name type="scientific">Bifidobacterium oedipodis</name>
    <dbReference type="NCBI Taxonomy" id="2675322"/>
    <lineage>
        <taxon>Bacteria</taxon>
        <taxon>Bacillati</taxon>
        <taxon>Actinomycetota</taxon>
        <taxon>Actinomycetes</taxon>
        <taxon>Bifidobacteriales</taxon>
        <taxon>Bifidobacteriaceae</taxon>
        <taxon>Bifidobacterium</taxon>
    </lineage>
</organism>
<dbReference type="RefSeq" id="WP_169172999.1">
    <property type="nucleotide sequence ID" value="NZ_JAAIII010000007.1"/>
</dbReference>
<dbReference type="InterPro" id="IPR043708">
    <property type="entry name" value="DUF5648"/>
</dbReference>
<feature type="domain" description="DUF5648" evidence="2">
    <location>
        <begin position="740"/>
        <end position="789"/>
    </location>
</feature>
<dbReference type="AlphaFoldDB" id="A0A7Y0ERA4"/>
<sequence length="791" mass="85893">MTGNKNAWRAPLAGLASVAMIATMGVAASTANAKTAAVDSYNFTVTFNAKEGRIAGSGDETLTSSENCSDGSNTYTDDYDGAVKAFCGVDDGHLNYANNSSTANGKDHYRIEGRVASAPSAESVFTGWYLNGKKVVEGQTVNADTTLEAHYATRDTLVEANFYGSGVTNDDTVLTNRTDGFAAQDIPADAAADGKVVNYWVTTAGTVGVAENVQFTTEDLTDPAKLQAKLGNDATGRKVTLNLVAVAKKAAKITYAIPGADNVTVDVAYGDLLSDPTYPGGNRWLGPVLGENTVFQFSKWQYGNKTYTESGAVLDGAYLKPAEADAAYAVKYFTEINGKDRYMGTVYVLHGDTAHDKYQMPARNSGSTFTHYSNPAHPNKDHAYGDAFTGKIYGPTWLAAEWTQSAGVTFDWNIGGKKTTKSYAAGETFTMPSASEGPQRNGWAFYGWFVNRTFDNNPFNPFVHNDVIAADFQYVDKNNDGKADDTNHNHRFDEGDRVNQAGFPLSMFDNAEYSDDTKVFRIPAGTKLRITAQGTLQANVKVSNEVDSSTGKPAYTTKWIDVPSMMYGAWVRANKSSVNDLLNNAPIADKNGDVIAENKDFTNWPEYVKEVTDLQTKLSGSLTTDEYAKLEADIKAAQDKLVQTAPVKVYRLYNKWNGDHVYTTSQDEAASLSKLGWKAEGVQFNVTNKAFGNAKAVYRLYNAYNGEHLLTADKTEADGLVEAGWVYDVTEGAKAGDPYFYAPQGATTGVTRLFNPYETVGTHLYTTSSDEIAKNVKLGWIQENVLFNVVK</sequence>
<keyword evidence="1" id="KW-0732">Signal</keyword>
<evidence type="ECO:0000256" key="1">
    <source>
        <dbReference type="SAM" id="SignalP"/>
    </source>
</evidence>
<reference evidence="3 4" key="1">
    <citation type="submission" date="2020-02" db="EMBL/GenBank/DDBJ databases">
        <title>Characterization of phylogenetic diversity of novel bifidobacterial species isolated in Czech ZOOs.</title>
        <authorList>
            <person name="Lugli G.A."/>
            <person name="Vera N.B."/>
            <person name="Ventura M."/>
        </authorList>
    </citation>
    <scope>NUCLEOTIDE SEQUENCE [LARGE SCALE GENOMIC DNA]</scope>
    <source>
        <strain evidence="3 4">DSM 109957</strain>
    </source>
</reference>
<protein>
    <recommendedName>
        <fullName evidence="2">DUF5648 domain-containing protein</fullName>
    </recommendedName>
</protein>
<evidence type="ECO:0000313" key="4">
    <source>
        <dbReference type="Proteomes" id="UP000532194"/>
    </source>
</evidence>
<dbReference type="Pfam" id="PF18885">
    <property type="entry name" value="DUF5648"/>
    <property type="match status" value="2"/>
</dbReference>
<accession>A0A7Y0ERA4</accession>
<proteinExistence type="predicted"/>
<feature type="signal peptide" evidence="1">
    <location>
        <begin position="1"/>
        <end position="33"/>
    </location>
</feature>
<evidence type="ECO:0000259" key="2">
    <source>
        <dbReference type="Pfam" id="PF18885"/>
    </source>
</evidence>
<gene>
    <name evidence="3" type="ORF">G1C95_2182</name>
</gene>
<keyword evidence="4" id="KW-1185">Reference proteome</keyword>
<feature type="chain" id="PRO_5030611874" description="DUF5648 domain-containing protein" evidence="1">
    <location>
        <begin position="34"/>
        <end position="791"/>
    </location>
</feature>
<name>A0A7Y0ERA4_9BIFI</name>
<comment type="caution">
    <text evidence="3">The sequence shown here is derived from an EMBL/GenBank/DDBJ whole genome shotgun (WGS) entry which is preliminary data.</text>
</comment>
<dbReference type="Proteomes" id="UP000532194">
    <property type="component" value="Unassembled WGS sequence"/>
</dbReference>
<feature type="domain" description="DUF5648" evidence="2">
    <location>
        <begin position="634"/>
        <end position="728"/>
    </location>
</feature>
<dbReference type="EMBL" id="JAAIII010000007">
    <property type="protein sequence ID" value="NMM94994.1"/>
    <property type="molecule type" value="Genomic_DNA"/>
</dbReference>